<evidence type="ECO:0000313" key="12">
    <source>
        <dbReference type="Proteomes" id="UP000587760"/>
    </source>
</evidence>
<keyword evidence="12" id="KW-1185">Reference proteome</keyword>
<feature type="transmembrane region" description="Helical" evidence="10">
    <location>
        <begin position="353"/>
        <end position="375"/>
    </location>
</feature>
<dbReference type="PANTHER" id="PTHR43298:SF2">
    <property type="entry name" value="FMN_FAD EXPORTER YEEO-RELATED"/>
    <property type="match status" value="1"/>
</dbReference>
<comment type="subcellular location">
    <subcellularLocation>
        <location evidence="1">Cell membrane</location>
        <topology evidence="1">Multi-pass membrane protein</topology>
    </subcellularLocation>
</comment>
<evidence type="ECO:0000256" key="2">
    <source>
        <dbReference type="ARBA" id="ARBA00022448"/>
    </source>
</evidence>
<evidence type="ECO:0000256" key="4">
    <source>
        <dbReference type="ARBA" id="ARBA00022475"/>
    </source>
</evidence>
<protein>
    <recommendedName>
        <fullName evidence="9">Multidrug-efflux transporter</fullName>
    </recommendedName>
</protein>
<evidence type="ECO:0000313" key="11">
    <source>
        <dbReference type="EMBL" id="MBB6480260.1"/>
    </source>
</evidence>
<dbReference type="AlphaFoldDB" id="A0A841RB73"/>
<evidence type="ECO:0000256" key="7">
    <source>
        <dbReference type="ARBA" id="ARBA00023065"/>
    </source>
</evidence>
<name>A0A841RB73_9SPIO</name>
<keyword evidence="7" id="KW-0406">Ion transport</keyword>
<feature type="transmembrane region" description="Helical" evidence="10">
    <location>
        <begin position="127"/>
        <end position="148"/>
    </location>
</feature>
<dbReference type="InterPro" id="IPR050222">
    <property type="entry name" value="MATE_MdtK"/>
</dbReference>
<comment type="caution">
    <text evidence="11">The sequence shown here is derived from an EMBL/GenBank/DDBJ whole genome shotgun (WGS) entry which is preliminary data.</text>
</comment>
<evidence type="ECO:0000256" key="9">
    <source>
        <dbReference type="ARBA" id="ARBA00031636"/>
    </source>
</evidence>
<keyword evidence="3" id="KW-0050">Antiport</keyword>
<dbReference type="GO" id="GO:0015297">
    <property type="term" value="F:antiporter activity"/>
    <property type="evidence" value="ECO:0007669"/>
    <property type="project" value="UniProtKB-KW"/>
</dbReference>
<dbReference type="EMBL" id="JACHGJ010000002">
    <property type="protein sequence ID" value="MBB6480260.1"/>
    <property type="molecule type" value="Genomic_DNA"/>
</dbReference>
<feature type="transmembrane region" description="Helical" evidence="10">
    <location>
        <begin position="157"/>
        <end position="178"/>
    </location>
</feature>
<organism evidence="11 12">
    <name type="scientific">Spirochaeta isovalerica</name>
    <dbReference type="NCBI Taxonomy" id="150"/>
    <lineage>
        <taxon>Bacteria</taxon>
        <taxon>Pseudomonadati</taxon>
        <taxon>Spirochaetota</taxon>
        <taxon>Spirochaetia</taxon>
        <taxon>Spirochaetales</taxon>
        <taxon>Spirochaetaceae</taxon>
        <taxon>Spirochaeta</taxon>
    </lineage>
</organism>
<dbReference type="PANTHER" id="PTHR43298">
    <property type="entry name" value="MULTIDRUG RESISTANCE PROTEIN NORM-RELATED"/>
    <property type="match status" value="1"/>
</dbReference>
<feature type="transmembrane region" description="Helical" evidence="10">
    <location>
        <begin position="50"/>
        <end position="73"/>
    </location>
</feature>
<keyword evidence="6 10" id="KW-1133">Transmembrane helix</keyword>
<evidence type="ECO:0000256" key="6">
    <source>
        <dbReference type="ARBA" id="ARBA00022989"/>
    </source>
</evidence>
<keyword evidence="8 10" id="KW-0472">Membrane</keyword>
<feature type="transmembrane region" description="Helical" evidence="10">
    <location>
        <begin position="190"/>
        <end position="210"/>
    </location>
</feature>
<keyword evidence="5 10" id="KW-0812">Transmembrane</keyword>
<evidence type="ECO:0000256" key="8">
    <source>
        <dbReference type="ARBA" id="ARBA00023136"/>
    </source>
</evidence>
<evidence type="ECO:0000256" key="5">
    <source>
        <dbReference type="ARBA" id="ARBA00022692"/>
    </source>
</evidence>
<dbReference type="RefSeq" id="WP_184746245.1">
    <property type="nucleotide sequence ID" value="NZ_JACHGJ010000002.1"/>
</dbReference>
<proteinExistence type="predicted"/>
<keyword evidence="4" id="KW-1003">Cell membrane</keyword>
<feature type="transmembrane region" description="Helical" evidence="10">
    <location>
        <begin position="94"/>
        <end position="115"/>
    </location>
</feature>
<evidence type="ECO:0000256" key="3">
    <source>
        <dbReference type="ARBA" id="ARBA00022449"/>
    </source>
</evidence>
<feature type="transmembrane region" description="Helical" evidence="10">
    <location>
        <begin position="395"/>
        <end position="418"/>
    </location>
</feature>
<keyword evidence="2" id="KW-0813">Transport</keyword>
<dbReference type="GO" id="GO:0006811">
    <property type="term" value="P:monoatomic ion transport"/>
    <property type="evidence" value="ECO:0007669"/>
    <property type="project" value="UniProtKB-KW"/>
</dbReference>
<dbReference type="PIRSF" id="PIRSF006603">
    <property type="entry name" value="DinF"/>
    <property type="match status" value="1"/>
</dbReference>
<dbReference type="GO" id="GO:0042910">
    <property type="term" value="F:xenobiotic transmembrane transporter activity"/>
    <property type="evidence" value="ECO:0007669"/>
    <property type="project" value="InterPro"/>
</dbReference>
<dbReference type="GO" id="GO:0005886">
    <property type="term" value="C:plasma membrane"/>
    <property type="evidence" value="ECO:0007669"/>
    <property type="project" value="UniProtKB-SubCell"/>
</dbReference>
<gene>
    <name evidence="11" type="ORF">HNR50_001918</name>
</gene>
<evidence type="ECO:0000256" key="10">
    <source>
        <dbReference type="SAM" id="Phobius"/>
    </source>
</evidence>
<dbReference type="Pfam" id="PF01554">
    <property type="entry name" value="MatE"/>
    <property type="match status" value="2"/>
</dbReference>
<evidence type="ECO:0000256" key="1">
    <source>
        <dbReference type="ARBA" id="ARBA00004651"/>
    </source>
</evidence>
<dbReference type="InterPro" id="IPR048279">
    <property type="entry name" value="MdtK-like"/>
</dbReference>
<accession>A0A841RB73</accession>
<reference evidence="11 12" key="1">
    <citation type="submission" date="2020-08" db="EMBL/GenBank/DDBJ databases">
        <title>Genomic Encyclopedia of Type Strains, Phase IV (KMG-IV): sequencing the most valuable type-strain genomes for metagenomic binning, comparative biology and taxonomic classification.</title>
        <authorList>
            <person name="Goeker M."/>
        </authorList>
    </citation>
    <scope>NUCLEOTIDE SEQUENCE [LARGE SCALE GENOMIC DNA]</scope>
    <source>
        <strain evidence="11 12">DSM 2461</strain>
    </source>
</reference>
<dbReference type="NCBIfam" id="TIGR00797">
    <property type="entry name" value="matE"/>
    <property type="match status" value="1"/>
</dbReference>
<feature type="transmembrane region" description="Helical" evidence="10">
    <location>
        <begin position="320"/>
        <end position="341"/>
    </location>
</feature>
<sequence>MKGINKKLWAIAFPLLLNMLISQVQMIIDRAFLGQIDVGYMSALGNVSAPLWTTISILFALSTGGTILMSQALGADDKPRASLIAHAILKYNSAVALLLFFFWLFAARGIFMLMGVEGDILSYALRYVRYLIPIFLIMGINSAGASILQSAGYTRPILISGALRSGLNILLDWILIFGRFGFPEMGIEGAALATSIAELTGTVLLFILILGSRKLPFRISIKKILSSPFRLYKEVSAKGIPTAGEELLWNLGNLGLIRILNAISPLATGIYTIIFTVDIIPALIIISIAQGVTALAGRNTGAGDVEGAKRVGLIGQLNSWGIAALFLVLFFLFPRFILGIFTSDTAIIESSVILLLVAAVNFFPRSVNLIMGSAIRGFGDTKWMLKTQILGTVYILSMGSLAVFVFDLGLPGVFLTILSDETIRGVINYFRFRRGPDLTPKAVQLEETA</sequence>
<dbReference type="Proteomes" id="UP000587760">
    <property type="component" value="Unassembled WGS sequence"/>
</dbReference>
<feature type="transmembrane region" description="Helical" evidence="10">
    <location>
        <begin position="266"/>
        <end position="289"/>
    </location>
</feature>
<dbReference type="InterPro" id="IPR002528">
    <property type="entry name" value="MATE_fam"/>
</dbReference>